<dbReference type="RefSeq" id="XP_044293530.1">
    <property type="nucleotide sequence ID" value="XM_044437595.1"/>
</dbReference>
<dbReference type="GO" id="GO:0001681">
    <property type="term" value="F:sialate O-acetylesterase activity"/>
    <property type="evidence" value="ECO:0007669"/>
    <property type="project" value="InterPro"/>
</dbReference>
<dbReference type="KEGG" id="vko:123027132"/>
<sequence length="513" mass="57678">MMMAAALWLLLLFAWSAGAELRLASYYADHMVLQKEPSQAVIWGYGDSGANIMVTASMGHKFVKKMAEVQGGYKVWRVVLSPMAAGGPYVIHVQQYNKEKVSNVTLNDIYFGDVWLCSGQSNMEMTVSQIYNASQELAEASHYPLVRVFAASLVQSEKELEDLADITLQWSVPTAKNLGHGDFSYFSAVCWLFGRYLFEKLKYPIGLVESSWGGTPVEAWSSKRALNECGISEPTERMSSSYLNAGPKEGSVLWNAMIHPLLNMTIKGVIWYQGEANTLMNTDLYNCTFPALIDDWRKAFHEGSDGQTKEDFPFGFVQLCTNQRVEVNDHFPRIRWHQTADYGYVPNKRMPNTFMAVSIDLGDDGSPYGSIHPRDKQTVAYRLLLGALAIAYEEKSIVFQGPYPQKVQVDRAHAAINVTYEEQVVLRHMNNKTFEVCCFAQPECKWRPVSIVSSSSRSVVLQNVPCPDAVGGLRYAWHEWPCDYKLCPLYNSQALPAPPFITFAHDNPGWSTL</sequence>
<evidence type="ECO:0000313" key="4">
    <source>
        <dbReference type="Ensembl" id="ENSVKKP00000000632.1"/>
    </source>
</evidence>
<protein>
    <submittedName>
        <fullName evidence="4">Sialic acid acetylesterase</fullName>
    </submittedName>
</protein>
<accession>A0A8D2IHV0</accession>
<evidence type="ECO:0000313" key="5">
    <source>
        <dbReference type="Proteomes" id="UP000694545"/>
    </source>
</evidence>
<evidence type="ECO:0000256" key="2">
    <source>
        <dbReference type="SAM" id="SignalP"/>
    </source>
</evidence>
<dbReference type="Proteomes" id="UP000694545">
    <property type="component" value="Unplaced"/>
</dbReference>
<keyword evidence="1" id="KW-0378">Hydrolase</keyword>
<dbReference type="GeneID" id="123027132"/>
<dbReference type="CTD" id="54414"/>
<dbReference type="GO" id="GO:0005975">
    <property type="term" value="P:carbohydrate metabolic process"/>
    <property type="evidence" value="ECO:0007669"/>
    <property type="project" value="TreeGrafter"/>
</dbReference>
<keyword evidence="5" id="KW-1185">Reference proteome</keyword>
<reference evidence="4" key="1">
    <citation type="submission" date="2025-08" db="UniProtKB">
        <authorList>
            <consortium name="Ensembl"/>
        </authorList>
    </citation>
    <scope>IDENTIFICATION</scope>
</reference>
<gene>
    <name evidence="4" type="primary">SIAE</name>
</gene>
<dbReference type="InterPro" id="IPR036514">
    <property type="entry name" value="SGNH_hydro_sf"/>
</dbReference>
<dbReference type="Pfam" id="PF03629">
    <property type="entry name" value="SASA"/>
    <property type="match status" value="1"/>
</dbReference>
<organism evidence="4 5">
    <name type="scientific">Varanus komodoensis</name>
    <name type="common">Komodo dragon</name>
    <dbReference type="NCBI Taxonomy" id="61221"/>
    <lineage>
        <taxon>Eukaryota</taxon>
        <taxon>Metazoa</taxon>
        <taxon>Chordata</taxon>
        <taxon>Craniata</taxon>
        <taxon>Vertebrata</taxon>
        <taxon>Euteleostomi</taxon>
        <taxon>Lepidosauria</taxon>
        <taxon>Squamata</taxon>
        <taxon>Bifurcata</taxon>
        <taxon>Unidentata</taxon>
        <taxon>Episquamata</taxon>
        <taxon>Toxicofera</taxon>
        <taxon>Anguimorpha</taxon>
        <taxon>Paleoanguimorpha</taxon>
        <taxon>Varanoidea</taxon>
        <taxon>Varanidae</taxon>
        <taxon>Varanus</taxon>
    </lineage>
</organism>
<name>A0A8D2IHV0_VARKO</name>
<dbReference type="Ensembl" id="ENSVKKT00000000657.1">
    <property type="protein sequence ID" value="ENSVKKP00000000632.1"/>
    <property type="gene ID" value="ENSVKKG00000000553.1"/>
</dbReference>
<dbReference type="OMA" id="PCEFKAC"/>
<evidence type="ECO:0000259" key="3">
    <source>
        <dbReference type="Pfam" id="PF03629"/>
    </source>
</evidence>
<dbReference type="PANTHER" id="PTHR22901:SF0">
    <property type="entry name" value="SIALATE O-ACETYLESTERASE"/>
    <property type="match status" value="1"/>
</dbReference>
<keyword evidence="2" id="KW-0732">Signal</keyword>
<feature type="domain" description="Sialate O-acetylesterase" evidence="3">
    <location>
        <begin position="113"/>
        <end position="321"/>
    </location>
</feature>
<dbReference type="AlphaFoldDB" id="A0A8D2IHV0"/>
<dbReference type="SUPFAM" id="SSF52266">
    <property type="entry name" value="SGNH hydrolase"/>
    <property type="match status" value="1"/>
</dbReference>
<dbReference type="InterPro" id="IPR039329">
    <property type="entry name" value="SIAE"/>
</dbReference>
<proteinExistence type="predicted"/>
<dbReference type="Gene3D" id="3.40.50.1110">
    <property type="entry name" value="SGNH hydrolase"/>
    <property type="match status" value="1"/>
</dbReference>
<feature type="signal peptide" evidence="2">
    <location>
        <begin position="1"/>
        <end position="18"/>
    </location>
</feature>
<feature type="chain" id="PRO_5034632543" evidence="2">
    <location>
        <begin position="19"/>
        <end position="513"/>
    </location>
</feature>
<evidence type="ECO:0000256" key="1">
    <source>
        <dbReference type="ARBA" id="ARBA00022801"/>
    </source>
</evidence>
<dbReference type="PANTHER" id="PTHR22901">
    <property type="entry name" value="SIALATE O-ACETYLESTERASE"/>
    <property type="match status" value="1"/>
</dbReference>
<reference evidence="4" key="2">
    <citation type="submission" date="2025-09" db="UniProtKB">
        <authorList>
            <consortium name="Ensembl"/>
        </authorList>
    </citation>
    <scope>IDENTIFICATION</scope>
</reference>
<dbReference type="OrthoDB" id="42638at2759"/>
<dbReference type="InterPro" id="IPR005181">
    <property type="entry name" value="SASA"/>
</dbReference>